<dbReference type="InterPro" id="IPR015797">
    <property type="entry name" value="NUDIX_hydrolase-like_dom_sf"/>
</dbReference>
<evidence type="ECO:0000256" key="2">
    <source>
        <dbReference type="ARBA" id="ARBA00001946"/>
    </source>
</evidence>
<comment type="cofactor">
    <cofactor evidence="1">
        <name>Mn(2+)</name>
        <dbReference type="ChEBI" id="CHEBI:29035"/>
    </cofactor>
</comment>
<organism evidence="9 10">
    <name type="scientific">Jaapia argillacea MUCL 33604</name>
    <dbReference type="NCBI Taxonomy" id="933084"/>
    <lineage>
        <taxon>Eukaryota</taxon>
        <taxon>Fungi</taxon>
        <taxon>Dikarya</taxon>
        <taxon>Basidiomycota</taxon>
        <taxon>Agaricomycotina</taxon>
        <taxon>Agaricomycetes</taxon>
        <taxon>Agaricomycetidae</taxon>
        <taxon>Jaapiales</taxon>
        <taxon>Jaapiaceae</taxon>
        <taxon>Jaapia</taxon>
    </lineage>
</organism>
<dbReference type="AlphaFoldDB" id="A0A067Q5X0"/>
<dbReference type="EMBL" id="KL197712">
    <property type="protein sequence ID" value="KDQ61570.1"/>
    <property type="molecule type" value="Genomic_DNA"/>
</dbReference>
<dbReference type="PANTHER" id="PTHR12992:SF24">
    <property type="entry name" value="PEROXISOMAL COENZYME A DIPHOSPHATASE NUDT7"/>
    <property type="match status" value="1"/>
</dbReference>
<dbReference type="FunCoup" id="A0A067Q5X0">
    <property type="interactions" value="19"/>
</dbReference>
<dbReference type="GO" id="GO:0010945">
    <property type="term" value="F:coenzyme A diphosphatase activity"/>
    <property type="evidence" value="ECO:0007669"/>
    <property type="project" value="InterPro"/>
</dbReference>
<gene>
    <name evidence="9" type="ORF">JAAARDRAFT_31027</name>
</gene>
<dbReference type="Pfam" id="PF00293">
    <property type="entry name" value="NUDIX"/>
    <property type="match status" value="1"/>
</dbReference>
<evidence type="ECO:0000313" key="9">
    <source>
        <dbReference type="EMBL" id="KDQ61570.1"/>
    </source>
</evidence>
<dbReference type="STRING" id="933084.A0A067Q5X0"/>
<keyword evidence="5" id="KW-0460">Magnesium</keyword>
<evidence type="ECO:0000256" key="4">
    <source>
        <dbReference type="ARBA" id="ARBA00022801"/>
    </source>
</evidence>
<protein>
    <recommendedName>
        <fullName evidence="8">Nudix hydrolase domain-containing protein</fullName>
    </recommendedName>
</protein>
<accession>A0A067Q5X0</accession>
<evidence type="ECO:0000256" key="3">
    <source>
        <dbReference type="ARBA" id="ARBA00022723"/>
    </source>
</evidence>
<dbReference type="Proteomes" id="UP000027265">
    <property type="component" value="Unassembled WGS sequence"/>
</dbReference>
<evidence type="ECO:0000256" key="1">
    <source>
        <dbReference type="ARBA" id="ARBA00001936"/>
    </source>
</evidence>
<reference evidence="10" key="1">
    <citation type="journal article" date="2014" name="Proc. Natl. Acad. Sci. U.S.A.">
        <title>Extensive sampling of basidiomycete genomes demonstrates inadequacy of the white-rot/brown-rot paradigm for wood decay fungi.</title>
        <authorList>
            <person name="Riley R."/>
            <person name="Salamov A.A."/>
            <person name="Brown D.W."/>
            <person name="Nagy L.G."/>
            <person name="Floudas D."/>
            <person name="Held B.W."/>
            <person name="Levasseur A."/>
            <person name="Lombard V."/>
            <person name="Morin E."/>
            <person name="Otillar R."/>
            <person name="Lindquist E.A."/>
            <person name="Sun H."/>
            <person name="LaButti K.M."/>
            <person name="Schmutz J."/>
            <person name="Jabbour D."/>
            <person name="Luo H."/>
            <person name="Baker S.E."/>
            <person name="Pisabarro A.G."/>
            <person name="Walton J.D."/>
            <person name="Blanchette R.A."/>
            <person name="Henrissat B."/>
            <person name="Martin F."/>
            <person name="Cullen D."/>
            <person name="Hibbett D.S."/>
            <person name="Grigoriev I.V."/>
        </authorList>
    </citation>
    <scope>NUCLEOTIDE SEQUENCE [LARGE SCALE GENOMIC DNA]</scope>
    <source>
        <strain evidence="10">MUCL 33604</strain>
    </source>
</reference>
<keyword evidence="3" id="KW-0479">Metal-binding</keyword>
<comment type="cofactor">
    <cofactor evidence="2">
        <name>Mg(2+)</name>
        <dbReference type="ChEBI" id="CHEBI:18420"/>
    </cofactor>
</comment>
<feature type="domain" description="Nudix hydrolase" evidence="8">
    <location>
        <begin position="56"/>
        <end position="210"/>
    </location>
</feature>
<sequence>MISRAFTTASKSTLPLPPRPSSPYFSLTSPLTQASLANIRNALSASSTPFPENSSETCASVLIPFCNVDDKPGILLEVRDKKMRNHSGEVSFPGGRVDKEDKSLLAAALRETHEEVGILPDQVEILGQIGPPTVSLSGMRVWPYVGFIHASSQTTSPFSSSDPTLPLPCLSMSSLTPSQSEVAHIFHLPFSELVNPLRLRPHLFRSDIQRPYWAITVSDMIEGGSAEWSNDEDQMDEIGGGRDGRLEVWGLTGWYVNLVMNALKVYQ</sequence>
<evidence type="ECO:0000256" key="7">
    <source>
        <dbReference type="SAM" id="MobiDB-lite"/>
    </source>
</evidence>
<evidence type="ECO:0000259" key="8">
    <source>
        <dbReference type="PROSITE" id="PS51462"/>
    </source>
</evidence>
<keyword evidence="10" id="KW-1185">Reference proteome</keyword>
<dbReference type="HOGENOM" id="CLU_076940_0_0_1"/>
<feature type="region of interest" description="Disordered" evidence="7">
    <location>
        <begin position="1"/>
        <end position="21"/>
    </location>
</feature>
<dbReference type="InterPro" id="IPR045121">
    <property type="entry name" value="CoAse"/>
</dbReference>
<dbReference type="OrthoDB" id="206213at2759"/>
<keyword evidence="6" id="KW-0464">Manganese</keyword>
<dbReference type="PANTHER" id="PTHR12992">
    <property type="entry name" value="NUDIX HYDROLASE"/>
    <property type="match status" value="1"/>
</dbReference>
<dbReference type="Gene3D" id="3.90.79.10">
    <property type="entry name" value="Nucleoside Triphosphate Pyrophosphohydrolase"/>
    <property type="match status" value="1"/>
</dbReference>
<dbReference type="PROSITE" id="PS51462">
    <property type="entry name" value="NUDIX"/>
    <property type="match status" value="1"/>
</dbReference>
<evidence type="ECO:0000313" key="10">
    <source>
        <dbReference type="Proteomes" id="UP000027265"/>
    </source>
</evidence>
<name>A0A067Q5X0_9AGAM</name>
<evidence type="ECO:0000256" key="6">
    <source>
        <dbReference type="ARBA" id="ARBA00023211"/>
    </source>
</evidence>
<dbReference type="CDD" id="cd03426">
    <property type="entry name" value="NUDIX_CoAse_Nudt7"/>
    <property type="match status" value="1"/>
</dbReference>
<dbReference type="GO" id="GO:0015938">
    <property type="term" value="P:coenzyme A catabolic process"/>
    <property type="evidence" value="ECO:0007669"/>
    <property type="project" value="TreeGrafter"/>
</dbReference>
<proteinExistence type="predicted"/>
<dbReference type="SUPFAM" id="SSF55811">
    <property type="entry name" value="Nudix"/>
    <property type="match status" value="1"/>
</dbReference>
<keyword evidence="4" id="KW-0378">Hydrolase</keyword>
<dbReference type="InterPro" id="IPR000086">
    <property type="entry name" value="NUDIX_hydrolase_dom"/>
</dbReference>
<dbReference type="GO" id="GO:0046872">
    <property type="term" value="F:metal ion binding"/>
    <property type="evidence" value="ECO:0007669"/>
    <property type="project" value="UniProtKB-KW"/>
</dbReference>
<evidence type="ECO:0000256" key="5">
    <source>
        <dbReference type="ARBA" id="ARBA00022842"/>
    </source>
</evidence>
<dbReference type="InParanoid" id="A0A067Q5X0"/>